<dbReference type="PANTHER" id="PTHR36765">
    <property type="entry name" value="EXPRESSED PROTEIN"/>
    <property type="match status" value="1"/>
</dbReference>
<organism evidence="2 3">
    <name type="scientific">Ficus carica</name>
    <name type="common">Common fig</name>
    <dbReference type="NCBI Taxonomy" id="3494"/>
    <lineage>
        <taxon>Eukaryota</taxon>
        <taxon>Viridiplantae</taxon>
        <taxon>Streptophyta</taxon>
        <taxon>Embryophyta</taxon>
        <taxon>Tracheophyta</taxon>
        <taxon>Spermatophyta</taxon>
        <taxon>Magnoliopsida</taxon>
        <taxon>eudicotyledons</taxon>
        <taxon>Gunneridae</taxon>
        <taxon>Pentapetalae</taxon>
        <taxon>rosids</taxon>
        <taxon>fabids</taxon>
        <taxon>Rosales</taxon>
        <taxon>Moraceae</taxon>
        <taxon>Ficeae</taxon>
        <taxon>Ficus</taxon>
    </lineage>
</organism>
<gene>
    <name evidence="2" type="ORF">TIFTF001_004632</name>
</gene>
<accession>A0AA88CWB8</accession>
<sequence length="242" mass="26633">MGGTSESDSNSSSGEEDGDVEWRKAIDSVAATTSSYVSSAISSAANHSSTPAVDGDDGRSHKPKHYQIKVSLVPNCVWYLYPVNMAQKILDEILEKTLVMVKEDPIYAPDIDALSDGGEGSEPMSNGGGIRLFKNSTPGIVLDHIDEPQQPRKRPKILPGKEIDEKSKKFKKRLQSVAVGGEDIMAAARDASRKSVERLQSKEIAAKEAVRREEERVAELKRVRGERWLPSIARDMKLNSHY</sequence>
<evidence type="ECO:0000313" key="2">
    <source>
        <dbReference type="EMBL" id="GMN34345.1"/>
    </source>
</evidence>
<protein>
    <submittedName>
        <fullName evidence="2">Uncharacterized protein</fullName>
    </submittedName>
</protein>
<reference evidence="2" key="1">
    <citation type="submission" date="2023-07" db="EMBL/GenBank/DDBJ databases">
        <title>draft genome sequence of fig (Ficus carica).</title>
        <authorList>
            <person name="Takahashi T."/>
            <person name="Nishimura K."/>
        </authorList>
    </citation>
    <scope>NUCLEOTIDE SEQUENCE</scope>
</reference>
<keyword evidence="3" id="KW-1185">Reference proteome</keyword>
<dbReference type="AlphaFoldDB" id="A0AA88CWB8"/>
<evidence type="ECO:0000256" key="1">
    <source>
        <dbReference type="SAM" id="MobiDB-lite"/>
    </source>
</evidence>
<comment type="caution">
    <text evidence="2">The sequence shown here is derived from an EMBL/GenBank/DDBJ whole genome shotgun (WGS) entry which is preliminary data.</text>
</comment>
<feature type="region of interest" description="Disordered" evidence="1">
    <location>
        <begin position="40"/>
        <end position="62"/>
    </location>
</feature>
<feature type="region of interest" description="Disordered" evidence="1">
    <location>
        <begin position="1"/>
        <end position="21"/>
    </location>
</feature>
<feature type="compositionally biased region" description="Low complexity" evidence="1">
    <location>
        <begin position="1"/>
        <end position="13"/>
    </location>
</feature>
<feature type="compositionally biased region" description="Low complexity" evidence="1">
    <location>
        <begin position="40"/>
        <end position="49"/>
    </location>
</feature>
<dbReference type="PANTHER" id="PTHR36765:SF1">
    <property type="entry name" value="EXPRESSED PROTEIN"/>
    <property type="match status" value="1"/>
</dbReference>
<proteinExistence type="predicted"/>
<name>A0AA88CWB8_FICCA</name>
<dbReference type="Proteomes" id="UP001187192">
    <property type="component" value="Unassembled WGS sequence"/>
</dbReference>
<dbReference type="EMBL" id="BTGU01000004">
    <property type="protein sequence ID" value="GMN34345.1"/>
    <property type="molecule type" value="Genomic_DNA"/>
</dbReference>
<evidence type="ECO:0000313" key="3">
    <source>
        <dbReference type="Proteomes" id="UP001187192"/>
    </source>
</evidence>